<reference evidence="2 3" key="1">
    <citation type="journal article" date="2018" name="Gigascience">
        <title>Genomes of trombidid mites reveal novel predicted allergens and laterally-transferred genes associated with secondary metabolism.</title>
        <authorList>
            <person name="Dong X."/>
            <person name="Chaisiri K."/>
            <person name="Xia D."/>
            <person name="Armstrong S.D."/>
            <person name="Fang Y."/>
            <person name="Donnelly M.J."/>
            <person name="Kadowaki T."/>
            <person name="McGarry J.W."/>
            <person name="Darby A.C."/>
            <person name="Makepeace B.L."/>
        </authorList>
    </citation>
    <scope>NUCLEOTIDE SEQUENCE [LARGE SCALE GENOMIC DNA]</scope>
    <source>
        <strain evidence="2">UoL-WK</strain>
    </source>
</reference>
<dbReference type="PRINTS" id="PR00081">
    <property type="entry name" value="GDHRDH"/>
</dbReference>
<evidence type="ECO:0000313" key="1">
    <source>
        <dbReference type="EMBL" id="RWS15756.1"/>
    </source>
</evidence>
<evidence type="ECO:0000313" key="2">
    <source>
        <dbReference type="EMBL" id="RWS15927.1"/>
    </source>
</evidence>
<sequence>MEFENKVVLVTGSSSGIGEQIALDFAKNGAKVVVTGRNQERVEAVRNKCSQISPNQQRAIGVIADLTDDSEMRKLIESTIIEFGQLDVLVNNAGTVKFVAVDDPSLITACDAQYRNNLRPYIYLSNLAIPHLIKTKGCIVNISSTSALKPEPEMLPINVIDAGKDMVTRSMALELGPKGVRVNSVQPGWIKTPMYEKEGLVFEELEGFAKQPLKKVGLPEDVSHCVLFLASSKAAFITGTCLQTDAGLLDA</sequence>
<dbReference type="PANTHER" id="PTHR43975:SF2">
    <property type="entry name" value="EG:BACR7A4.14 PROTEIN-RELATED"/>
    <property type="match status" value="1"/>
</dbReference>
<proteinExistence type="predicted"/>
<keyword evidence="3" id="KW-1185">Reference proteome</keyword>
<name>A0A3S3PN28_9ACAR</name>
<dbReference type="FunFam" id="3.40.50.720:FF:000084">
    <property type="entry name" value="Short-chain dehydrogenase reductase"/>
    <property type="match status" value="1"/>
</dbReference>
<dbReference type="OrthoDB" id="6509454at2759"/>
<dbReference type="SUPFAM" id="SSF51735">
    <property type="entry name" value="NAD(P)-binding Rossmann-fold domains"/>
    <property type="match status" value="1"/>
</dbReference>
<dbReference type="Proteomes" id="UP000285301">
    <property type="component" value="Unassembled WGS sequence"/>
</dbReference>
<protein>
    <submittedName>
        <fullName evidence="2">Dehydrogenase/reductase-like protein</fullName>
    </submittedName>
</protein>
<dbReference type="InterPro" id="IPR036291">
    <property type="entry name" value="NAD(P)-bd_dom_sf"/>
</dbReference>
<dbReference type="EMBL" id="NCKU01000372">
    <property type="protein sequence ID" value="RWS15756.1"/>
    <property type="molecule type" value="Genomic_DNA"/>
</dbReference>
<dbReference type="EMBL" id="NCKU01000339">
    <property type="protein sequence ID" value="RWS15927.1"/>
    <property type="molecule type" value="Genomic_DNA"/>
</dbReference>
<dbReference type="Gene3D" id="3.40.50.720">
    <property type="entry name" value="NAD(P)-binding Rossmann-like Domain"/>
    <property type="match status" value="1"/>
</dbReference>
<organism evidence="2 3">
    <name type="scientific">Dinothrombium tinctorium</name>
    <dbReference type="NCBI Taxonomy" id="1965070"/>
    <lineage>
        <taxon>Eukaryota</taxon>
        <taxon>Metazoa</taxon>
        <taxon>Ecdysozoa</taxon>
        <taxon>Arthropoda</taxon>
        <taxon>Chelicerata</taxon>
        <taxon>Arachnida</taxon>
        <taxon>Acari</taxon>
        <taxon>Acariformes</taxon>
        <taxon>Trombidiformes</taxon>
        <taxon>Prostigmata</taxon>
        <taxon>Anystina</taxon>
        <taxon>Parasitengona</taxon>
        <taxon>Trombidioidea</taxon>
        <taxon>Trombidiidae</taxon>
        <taxon>Dinothrombium</taxon>
    </lineage>
</organism>
<dbReference type="Pfam" id="PF13561">
    <property type="entry name" value="adh_short_C2"/>
    <property type="match status" value="1"/>
</dbReference>
<dbReference type="PANTHER" id="PTHR43975">
    <property type="entry name" value="ZGC:101858"/>
    <property type="match status" value="1"/>
</dbReference>
<dbReference type="AlphaFoldDB" id="A0A3S3PN28"/>
<gene>
    <name evidence="2" type="ORF">B4U79_08222</name>
    <name evidence="1" type="ORF">B4U79_11729</name>
</gene>
<accession>A0A3S3PN28</accession>
<dbReference type="InterPro" id="IPR002347">
    <property type="entry name" value="SDR_fam"/>
</dbReference>
<dbReference type="STRING" id="1965070.A0A3S3PN28"/>
<reference evidence="2" key="2">
    <citation type="submission" date="2018-11" db="EMBL/GenBank/DDBJ databases">
        <title>Trombidioid mite genomics.</title>
        <authorList>
            <person name="Dong X."/>
        </authorList>
    </citation>
    <scope>NUCLEOTIDE SEQUENCE</scope>
    <source>
        <strain evidence="2">UoL-WK</strain>
    </source>
</reference>
<evidence type="ECO:0000313" key="3">
    <source>
        <dbReference type="Proteomes" id="UP000285301"/>
    </source>
</evidence>
<dbReference type="PRINTS" id="PR00080">
    <property type="entry name" value="SDRFAMILY"/>
</dbReference>
<comment type="caution">
    <text evidence="2">The sequence shown here is derived from an EMBL/GenBank/DDBJ whole genome shotgun (WGS) entry which is preliminary data.</text>
</comment>